<keyword evidence="3" id="KW-1185">Reference proteome</keyword>
<accession>A0ABR9CWQ8</accession>
<feature type="transmembrane region" description="Helical" evidence="1">
    <location>
        <begin position="6"/>
        <end position="23"/>
    </location>
</feature>
<evidence type="ECO:0000313" key="3">
    <source>
        <dbReference type="Proteomes" id="UP000652176"/>
    </source>
</evidence>
<reference evidence="2 3" key="1">
    <citation type="submission" date="2020-09" db="EMBL/GenBank/DDBJ databases">
        <title>Methylomonas albis sp. nov. and Methylomonas fluvii sp. nov.: Two cold-adapted methanotrophs from the River Elbe and an amended description of Methylovulum psychrotolerans strain Eb1.</title>
        <authorList>
            <person name="Bussmann I.K."/>
            <person name="Klings K.-W."/>
            <person name="Warnstedt J."/>
            <person name="Hoppert M."/>
            <person name="Saborowski A."/>
            <person name="Horn F."/>
            <person name="Liebner S."/>
        </authorList>
    </citation>
    <scope>NUCLEOTIDE SEQUENCE [LARGE SCALE GENOMIC DNA]</scope>
    <source>
        <strain evidence="2 3">EbA</strain>
    </source>
</reference>
<organism evidence="2 3">
    <name type="scientific">Methylomonas albis</name>
    <dbReference type="NCBI Taxonomy" id="1854563"/>
    <lineage>
        <taxon>Bacteria</taxon>
        <taxon>Pseudomonadati</taxon>
        <taxon>Pseudomonadota</taxon>
        <taxon>Gammaproteobacteria</taxon>
        <taxon>Methylococcales</taxon>
        <taxon>Methylococcaceae</taxon>
        <taxon>Methylomonas</taxon>
    </lineage>
</organism>
<dbReference type="RefSeq" id="WP_192373695.1">
    <property type="nucleotide sequence ID" value="NZ_CAJHIV010000001.1"/>
</dbReference>
<comment type="caution">
    <text evidence="2">The sequence shown here is derived from an EMBL/GenBank/DDBJ whole genome shotgun (WGS) entry which is preliminary data.</text>
</comment>
<name>A0ABR9CWQ8_9GAMM</name>
<feature type="transmembrane region" description="Helical" evidence="1">
    <location>
        <begin position="35"/>
        <end position="54"/>
    </location>
</feature>
<dbReference type="Proteomes" id="UP000652176">
    <property type="component" value="Unassembled WGS sequence"/>
</dbReference>
<evidence type="ECO:0000256" key="1">
    <source>
        <dbReference type="SAM" id="Phobius"/>
    </source>
</evidence>
<gene>
    <name evidence="2" type="ORF">IE877_05355</name>
</gene>
<proteinExistence type="predicted"/>
<protein>
    <recommendedName>
        <fullName evidence="4">Cardiolipin synthase N-terminal domain-containing protein</fullName>
    </recommendedName>
</protein>
<evidence type="ECO:0000313" key="2">
    <source>
        <dbReference type="EMBL" id="MBD9355309.1"/>
    </source>
</evidence>
<dbReference type="EMBL" id="JACXSS010000001">
    <property type="protein sequence ID" value="MBD9355309.1"/>
    <property type="molecule type" value="Genomic_DNA"/>
</dbReference>
<keyword evidence="1" id="KW-1133">Transmembrane helix</keyword>
<sequence length="65" mass="7615">MELFFVLLPAFVLFCLWLGYRILEKAGFDGRWTLVLLVPVLNIIMIWVFAFSTWPNLRPGVDQDL</sequence>
<evidence type="ECO:0008006" key="4">
    <source>
        <dbReference type="Google" id="ProtNLM"/>
    </source>
</evidence>
<keyword evidence="1" id="KW-0472">Membrane</keyword>
<keyword evidence="1" id="KW-0812">Transmembrane</keyword>